<dbReference type="AlphaFoldDB" id="A0A699YSL0"/>
<proteinExistence type="predicted"/>
<dbReference type="Proteomes" id="UP000485058">
    <property type="component" value="Unassembled WGS sequence"/>
</dbReference>
<accession>A0A699YSL0</accession>
<keyword evidence="5" id="KW-1133">Transmembrane helix</keyword>
<evidence type="ECO:0000256" key="4">
    <source>
        <dbReference type="ARBA" id="ARBA00022692"/>
    </source>
</evidence>
<keyword evidence="4" id="KW-0812">Transmembrane</keyword>
<sequence length="228" mass="25694">MTALLVLLRGYRLHVRVLVPCYKEPMEVVVATIMAAVSAGLPSMTRRQVTVYLCDDGKDAEKAAFIEALSATEDVVYVSGRTRKKGEVNGKSANLNFCLHKIYASLPRSELNPEDVDWSEISNKELVVVFDSDMCAKPDFFCKASAIHLDYSPQWIMEVMLDDNIALCLTPQAFHNIDPDTDLFNSINVQFWEYWLPGAFAWGYIACTGTNFCIRARALSHCGWFPEY</sequence>
<protein>
    <recommendedName>
        <fullName evidence="9">Glycosyltransferase 2-like domain-containing protein</fullName>
    </recommendedName>
</protein>
<dbReference type="InterPro" id="IPR050321">
    <property type="entry name" value="Glycosyltr_2/OpgH_subfam"/>
</dbReference>
<dbReference type="Pfam" id="PF13641">
    <property type="entry name" value="Glyco_tranf_2_3"/>
    <property type="match status" value="1"/>
</dbReference>
<keyword evidence="6" id="KW-0472">Membrane</keyword>
<evidence type="ECO:0000256" key="3">
    <source>
        <dbReference type="ARBA" id="ARBA00022679"/>
    </source>
</evidence>
<evidence type="ECO:0000313" key="7">
    <source>
        <dbReference type="EMBL" id="GFH10738.1"/>
    </source>
</evidence>
<evidence type="ECO:0000256" key="2">
    <source>
        <dbReference type="ARBA" id="ARBA00022676"/>
    </source>
</evidence>
<reference evidence="7 8" key="1">
    <citation type="submission" date="2020-02" db="EMBL/GenBank/DDBJ databases">
        <title>Draft genome sequence of Haematococcus lacustris strain NIES-144.</title>
        <authorList>
            <person name="Morimoto D."/>
            <person name="Nakagawa S."/>
            <person name="Yoshida T."/>
            <person name="Sawayama S."/>
        </authorList>
    </citation>
    <scope>NUCLEOTIDE SEQUENCE [LARGE SCALE GENOMIC DNA]</scope>
    <source>
        <strain evidence="7 8">NIES-144</strain>
    </source>
</reference>
<dbReference type="EMBL" id="BLLF01000342">
    <property type="protein sequence ID" value="GFH10738.1"/>
    <property type="molecule type" value="Genomic_DNA"/>
</dbReference>
<gene>
    <name evidence="7" type="ORF">HaLaN_06106</name>
</gene>
<evidence type="ECO:0000256" key="1">
    <source>
        <dbReference type="ARBA" id="ARBA00004141"/>
    </source>
</evidence>
<dbReference type="SUPFAM" id="SSF53448">
    <property type="entry name" value="Nucleotide-diphospho-sugar transferases"/>
    <property type="match status" value="1"/>
</dbReference>
<dbReference type="InterPro" id="IPR029044">
    <property type="entry name" value="Nucleotide-diphossugar_trans"/>
</dbReference>
<dbReference type="GO" id="GO:0016020">
    <property type="term" value="C:membrane"/>
    <property type="evidence" value="ECO:0007669"/>
    <property type="project" value="UniProtKB-SubCell"/>
</dbReference>
<evidence type="ECO:0000313" key="8">
    <source>
        <dbReference type="Proteomes" id="UP000485058"/>
    </source>
</evidence>
<comment type="subcellular location">
    <subcellularLocation>
        <location evidence="1">Membrane</location>
        <topology evidence="1">Multi-pass membrane protein</topology>
    </subcellularLocation>
</comment>
<organism evidence="7 8">
    <name type="scientific">Haematococcus lacustris</name>
    <name type="common">Green alga</name>
    <name type="synonym">Haematococcus pluvialis</name>
    <dbReference type="NCBI Taxonomy" id="44745"/>
    <lineage>
        <taxon>Eukaryota</taxon>
        <taxon>Viridiplantae</taxon>
        <taxon>Chlorophyta</taxon>
        <taxon>core chlorophytes</taxon>
        <taxon>Chlorophyceae</taxon>
        <taxon>CS clade</taxon>
        <taxon>Chlamydomonadales</taxon>
        <taxon>Haematococcaceae</taxon>
        <taxon>Haematococcus</taxon>
    </lineage>
</organism>
<evidence type="ECO:0008006" key="9">
    <source>
        <dbReference type="Google" id="ProtNLM"/>
    </source>
</evidence>
<keyword evidence="2" id="KW-0328">Glycosyltransferase</keyword>
<keyword evidence="8" id="KW-1185">Reference proteome</keyword>
<dbReference type="GO" id="GO:0016757">
    <property type="term" value="F:glycosyltransferase activity"/>
    <property type="evidence" value="ECO:0007669"/>
    <property type="project" value="UniProtKB-KW"/>
</dbReference>
<comment type="caution">
    <text evidence="7">The sequence shown here is derived from an EMBL/GenBank/DDBJ whole genome shotgun (WGS) entry which is preliminary data.</text>
</comment>
<feature type="non-terminal residue" evidence="7">
    <location>
        <position position="228"/>
    </location>
</feature>
<keyword evidence="3" id="KW-0808">Transferase</keyword>
<dbReference type="PANTHER" id="PTHR43867">
    <property type="entry name" value="CELLULOSE SYNTHASE CATALYTIC SUBUNIT A [UDP-FORMING]"/>
    <property type="match status" value="1"/>
</dbReference>
<evidence type="ECO:0000256" key="6">
    <source>
        <dbReference type="ARBA" id="ARBA00023136"/>
    </source>
</evidence>
<dbReference type="Gene3D" id="3.90.550.10">
    <property type="entry name" value="Spore Coat Polysaccharide Biosynthesis Protein SpsA, Chain A"/>
    <property type="match status" value="1"/>
</dbReference>
<evidence type="ECO:0000256" key="5">
    <source>
        <dbReference type="ARBA" id="ARBA00022989"/>
    </source>
</evidence>
<dbReference type="PANTHER" id="PTHR43867:SF2">
    <property type="entry name" value="CELLULOSE SYNTHASE CATALYTIC SUBUNIT A [UDP-FORMING]"/>
    <property type="match status" value="1"/>
</dbReference>
<name>A0A699YSL0_HAELA</name>